<organism evidence="3">
    <name type="scientific">Gongylonema pulchrum</name>
    <dbReference type="NCBI Taxonomy" id="637853"/>
    <lineage>
        <taxon>Eukaryota</taxon>
        <taxon>Metazoa</taxon>
        <taxon>Ecdysozoa</taxon>
        <taxon>Nematoda</taxon>
        <taxon>Chromadorea</taxon>
        <taxon>Rhabditida</taxon>
        <taxon>Spirurina</taxon>
        <taxon>Spiruromorpha</taxon>
        <taxon>Spiruroidea</taxon>
        <taxon>Gongylonematidae</taxon>
        <taxon>Gongylonema</taxon>
    </lineage>
</organism>
<evidence type="ECO:0000313" key="2">
    <source>
        <dbReference type="Proteomes" id="UP000271098"/>
    </source>
</evidence>
<name>A0A183EJG9_9BILA</name>
<sequence>MISYQTFQKIISKTRLREQASALVTKAATGATLELSGAVTLKDLGYCLFDYPENAVTQQPADMAPK</sequence>
<evidence type="ECO:0000313" key="3">
    <source>
        <dbReference type="WBParaSite" id="GPUH_0002113501-mRNA-1"/>
    </source>
</evidence>
<proteinExistence type="predicted"/>
<protein>
    <submittedName>
        <fullName evidence="3">DNA_pol3_beta domain-containing protein</fullName>
    </submittedName>
</protein>
<reference evidence="1 2" key="2">
    <citation type="submission" date="2018-11" db="EMBL/GenBank/DDBJ databases">
        <authorList>
            <consortium name="Pathogen Informatics"/>
        </authorList>
    </citation>
    <scope>NUCLEOTIDE SEQUENCE [LARGE SCALE GENOMIC DNA]</scope>
</reference>
<gene>
    <name evidence="1" type="ORF">GPUH_LOCUS21111</name>
</gene>
<reference evidence="3" key="1">
    <citation type="submission" date="2016-06" db="UniProtKB">
        <authorList>
            <consortium name="WormBaseParasite"/>
        </authorList>
    </citation>
    <scope>IDENTIFICATION</scope>
</reference>
<dbReference type="Proteomes" id="UP000271098">
    <property type="component" value="Unassembled WGS sequence"/>
</dbReference>
<accession>A0A183EJG9</accession>
<dbReference type="EMBL" id="UYRT01091858">
    <property type="protein sequence ID" value="VDN37520.1"/>
    <property type="molecule type" value="Genomic_DNA"/>
</dbReference>
<dbReference type="AlphaFoldDB" id="A0A183EJG9"/>
<dbReference type="WBParaSite" id="GPUH_0002113501-mRNA-1">
    <property type="protein sequence ID" value="GPUH_0002113501-mRNA-1"/>
    <property type="gene ID" value="GPUH_0002113501"/>
</dbReference>
<evidence type="ECO:0000313" key="1">
    <source>
        <dbReference type="EMBL" id="VDN37520.1"/>
    </source>
</evidence>
<keyword evidence="2" id="KW-1185">Reference proteome</keyword>